<evidence type="ECO:0000256" key="11">
    <source>
        <dbReference type="ARBA" id="ARBA00023163"/>
    </source>
</evidence>
<feature type="region of interest" description="Disordered" evidence="14">
    <location>
        <begin position="865"/>
        <end position="944"/>
    </location>
</feature>
<keyword evidence="17" id="KW-1185">Reference proteome</keyword>
<accession>A0A7K6U709</accession>
<evidence type="ECO:0000256" key="13">
    <source>
        <dbReference type="PROSITE-ProRule" id="PRU00042"/>
    </source>
</evidence>
<feature type="compositionally biased region" description="Polar residues" evidence="14">
    <location>
        <begin position="870"/>
        <end position="879"/>
    </location>
</feature>
<gene>
    <name evidence="16" type="primary">Znf280d</name>
    <name evidence="16" type="ORF">AEGBEN_R07574</name>
</gene>
<comment type="caution">
    <text evidence="16">The sequence shown here is derived from an EMBL/GenBank/DDBJ whole genome shotgun (WGS) entry which is preliminary data.</text>
</comment>
<evidence type="ECO:0000256" key="12">
    <source>
        <dbReference type="ARBA" id="ARBA00023242"/>
    </source>
</evidence>
<name>A0A7K6U709_9AVES</name>
<feature type="compositionally biased region" description="Polar residues" evidence="14">
    <location>
        <begin position="906"/>
        <end position="917"/>
    </location>
</feature>
<feature type="non-terminal residue" evidence="16">
    <location>
        <position position="944"/>
    </location>
</feature>
<dbReference type="SMART" id="SM00355">
    <property type="entry name" value="ZnF_C2H2"/>
    <property type="match status" value="9"/>
</dbReference>
<evidence type="ECO:0000256" key="10">
    <source>
        <dbReference type="ARBA" id="ARBA00023125"/>
    </source>
</evidence>
<evidence type="ECO:0000313" key="17">
    <source>
        <dbReference type="Proteomes" id="UP000559068"/>
    </source>
</evidence>
<organism evidence="16 17">
    <name type="scientific">Aegotheles bennettii</name>
    <dbReference type="NCBI Taxonomy" id="48278"/>
    <lineage>
        <taxon>Eukaryota</taxon>
        <taxon>Metazoa</taxon>
        <taxon>Chordata</taxon>
        <taxon>Craniata</taxon>
        <taxon>Vertebrata</taxon>
        <taxon>Euteleostomi</taxon>
        <taxon>Archelosauria</taxon>
        <taxon>Archosauria</taxon>
        <taxon>Dinosauria</taxon>
        <taxon>Saurischia</taxon>
        <taxon>Theropoda</taxon>
        <taxon>Coelurosauria</taxon>
        <taxon>Aves</taxon>
        <taxon>Neognathae</taxon>
        <taxon>Neoaves</taxon>
        <taxon>Strisores</taxon>
        <taxon>Caprimulgiformes</taxon>
        <taxon>Aegothelidae</taxon>
        <taxon>Aegotheles</taxon>
    </lineage>
</organism>
<dbReference type="GO" id="GO:0000981">
    <property type="term" value="F:DNA-binding transcription factor activity, RNA polymerase II-specific"/>
    <property type="evidence" value="ECO:0007669"/>
    <property type="project" value="TreeGrafter"/>
</dbReference>
<keyword evidence="6 13" id="KW-0863">Zinc-finger</keyword>
<dbReference type="InterPro" id="IPR050527">
    <property type="entry name" value="Snail/Krueppel_Znf"/>
</dbReference>
<reference evidence="16 17" key="1">
    <citation type="submission" date="2019-09" db="EMBL/GenBank/DDBJ databases">
        <title>Bird 10,000 Genomes (B10K) Project - Family phase.</title>
        <authorList>
            <person name="Zhang G."/>
        </authorList>
    </citation>
    <scope>NUCLEOTIDE SEQUENCE [LARGE SCALE GENOMIC DNA]</scope>
    <source>
        <strain evidence="16">B10K-DU-029-76</strain>
        <tissue evidence="16">Heart</tissue>
    </source>
</reference>
<keyword evidence="8" id="KW-0832">Ubl conjugation</keyword>
<dbReference type="GO" id="GO:0008270">
    <property type="term" value="F:zinc ion binding"/>
    <property type="evidence" value="ECO:0007669"/>
    <property type="project" value="UniProtKB-KW"/>
</dbReference>
<feature type="region of interest" description="Disordered" evidence="14">
    <location>
        <begin position="529"/>
        <end position="570"/>
    </location>
</feature>
<dbReference type="AlphaFoldDB" id="A0A7K6U709"/>
<dbReference type="FunFam" id="3.30.160.60:FF:000298">
    <property type="entry name" value="zinc finger protein 280D isoform X1"/>
    <property type="match status" value="1"/>
</dbReference>
<dbReference type="Pfam" id="PF25429">
    <property type="entry name" value="zf-POGZ"/>
    <property type="match status" value="1"/>
</dbReference>
<dbReference type="Gene3D" id="3.30.160.60">
    <property type="entry name" value="Classic Zinc Finger"/>
    <property type="match status" value="2"/>
</dbReference>
<dbReference type="InterPro" id="IPR013087">
    <property type="entry name" value="Znf_C2H2_type"/>
</dbReference>
<evidence type="ECO:0000313" key="16">
    <source>
        <dbReference type="EMBL" id="NWX17955.1"/>
    </source>
</evidence>
<evidence type="ECO:0000256" key="4">
    <source>
        <dbReference type="ARBA" id="ARBA00022723"/>
    </source>
</evidence>
<feature type="domain" description="C2H2-type" evidence="15">
    <location>
        <begin position="402"/>
        <end position="430"/>
    </location>
</feature>
<dbReference type="Pfam" id="PF13836">
    <property type="entry name" value="DUF4195"/>
    <property type="match status" value="1"/>
</dbReference>
<feature type="domain" description="C2H2-type" evidence="15">
    <location>
        <begin position="342"/>
        <end position="370"/>
    </location>
</feature>
<feature type="region of interest" description="Disordered" evidence="14">
    <location>
        <begin position="730"/>
        <end position="788"/>
    </location>
</feature>
<dbReference type="EMBL" id="VZRW01007119">
    <property type="protein sequence ID" value="NWX17955.1"/>
    <property type="molecule type" value="Genomic_DNA"/>
</dbReference>
<keyword evidence="12" id="KW-0539">Nucleus</keyword>
<feature type="non-terminal residue" evidence="16">
    <location>
        <position position="1"/>
    </location>
</feature>
<dbReference type="Proteomes" id="UP000559068">
    <property type="component" value="Unassembled WGS sequence"/>
</dbReference>
<proteinExistence type="predicted"/>
<comment type="function">
    <text evidence="1">May function as a transcription factor.</text>
</comment>
<evidence type="ECO:0000256" key="1">
    <source>
        <dbReference type="ARBA" id="ARBA00003729"/>
    </source>
</evidence>
<evidence type="ECO:0000256" key="5">
    <source>
        <dbReference type="ARBA" id="ARBA00022737"/>
    </source>
</evidence>
<evidence type="ECO:0000256" key="14">
    <source>
        <dbReference type="SAM" id="MobiDB-lite"/>
    </source>
</evidence>
<dbReference type="PROSITE" id="PS50157">
    <property type="entry name" value="ZINC_FINGER_C2H2_2"/>
    <property type="match status" value="2"/>
</dbReference>
<dbReference type="PANTHER" id="PTHR24388">
    <property type="entry name" value="ZINC FINGER PROTEIN"/>
    <property type="match status" value="1"/>
</dbReference>
<dbReference type="InterPro" id="IPR059074">
    <property type="entry name" value="zf-C2H2_Z280C_D"/>
</dbReference>
<protein>
    <submittedName>
        <fullName evidence="16">Z280D protein</fullName>
    </submittedName>
</protein>
<dbReference type="PROSITE" id="PS00028">
    <property type="entry name" value="ZINC_FINGER_C2H2_1"/>
    <property type="match status" value="4"/>
</dbReference>
<evidence type="ECO:0000256" key="2">
    <source>
        <dbReference type="ARBA" id="ARBA00004123"/>
    </source>
</evidence>
<dbReference type="OrthoDB" id="10032537at2759"/>
<keyword evidence="4" id="KW-0479">Metal-binding</keyword>
<feature type="compositionally biased region" description="Low complexity" evidence="14">
    <location>
        <begin position="542"/>
        <end position="559"/>
    </location>
</feature>
<dbReference type="GO" id="GO:0005634">
    <property type="term" value="C:nucleus"/>
    <property type="evidence" value="ECO:0007669"/>
    <property type="project" value="UniProtKB-SubCell"/>
</dbReference>
<keyword evidence="11" id="KW-0804">Transcription</keyword>
<feature type="compositionally biased region" description="Polar residues" evidence="14">
    <location>
        <begin position="763"/>
        <end position="784"/>
    </location>
</feature>
<dbReference type="SUPFAM" id="SSF57667">
    <property type="entry name" value="beta-beta-alpha zinc fingers"/>
    <property type="match status" value="1"/>
</dbReference>
<keyword evidence="9" id="KW-0805">Transcription regulation</keyword>
<evidence type="ECO:0000256" key="6">
    <source>
        <dbReference type="ARBA" id="ARBA00022771"/>
    </source>
</evidence>
<evidence type="ECO:0000259" key="15">
    <source>
        <dbReference type="PROSITE" id="PS50157"/>
    </source>
</evidence>
<evidence type="ECO:0000256" key="8">
    <source>
        <dbReference type="ARBA" id="ARBA00022843"/>
    </source>
</evidence>
<keyword evidence="10" id="KW-0238">DNA-binding</keyword>
<evidence type="ECO:0000256" key="7">
    <source>
        <dbReference type="ARBA" id="ARBA00022833"/>
    </source>
</evidence>
<dbReference type="InterPro" id="IPR036236">
    <property type="entry name" value="Znf_C2H2_sf"/>
</dbReference>
<dbReference type="PANTHER" id="PTHR24388:SF34">
    <property type="entry name" value="ZINC FINGER PROTEIN 280D"/>
    <property type="match status" value="1"/>
</dbReference>
<comment type="subcellular location">
    <subcellularLocation>
        <location evidence="2">Nucleus</location>
    </subcellularLocation>
</comment>
<evidence type="ECO:0000256" key="9">
    <source>
        <dbReference type="ARBA" id="ARBA00023015"/>
    </source>
</evidence>
<dbReference type="Pfam" id="PF25414">
    <property type="entry name" value="zf-C2H2_Z280C_D"/>
    <property type="match status" value="1"/>
</dbReference>
<dbReference type="GO" id="GO:0000978">
    <property type="term" value="F:RNA polymerase II cis-regulatory region sequence-specific DNA binding"/>
    <property type="evidence" value="ECO:0007669"/>
    <property type="project" value="TreeGrafter"/>
</dbReference>
<feature type="compositionally biased region" description="Polar residues" evidence="14">
    <location>
        <begin position="925"/>
        <end position="936"/>
    </location>
</feature>
<feature type="compositionally biased region" description="Basic and acidic residues" evidence="14">
    <location>
        <begin position="731"/>
        <end position="740"/>
    </location>
</feature>
<dbReference type="InterPro" id="IPR025243">
    <property type="entry name" value="DUF4195"/>
</dbReference>
<sequence length="944" mass="106255">FCFLLSSLKMAELFMECEEEELEPWQKRVKEVEEDDDDDEPIFVGEISSSKPASTYILNRVNLSSSRRGIQNGAPSRGTVATFKPDTHHYVTPASSPSVMPVSSVFQSVSRPTSSSVAVQPMSIQDYIMDSPPAAPDNTSGILFGVRQNSGVPQYQTGPAVNVTGGYNCRTMHLSSLGSNNCPVRNFLIIENQMVKFLSRTSYLNCTNAVSSTIKNGGPFPRACPKCNIHFNLMDPLKNHMKYCCPDMVNNFFPGTAKTECSGTTSKTAESEKGKLIMLVNDFYYGKHEGDTQQVQQELKTHTTFKCFSCLKVLKNNIRFMNHMKHHLELEKQSSESWESHTTCQHCYRQFPTPFQLQCHIESTHTPYESSTICKICELSFETEQVLLQHMKDNHKPGEMPYVCQVCNYRSSAFSDVETHFRTVHENTKHLLCPFCLKVIKIGAPYMHHYMRHQKKGIYRCTKCRLQFLTCKEKMDHKTQHHRTFRKPKQLEGLPPGTKVTIRASIGSLHSGSSATSSVSTSSSIFQLSPKAKSTTTKNHNRSNTNKSKARSKTTTSKKQNAWTNSKKKKEVTNTALHNLRCRLGAHKCIECYSEIKDFASHFPAYVHCSLCRYNTSCSKAYVNHMMSFHSARPSKRFWIYKKHSEELRGVTVVCLNCDFLTDVSGLDSMATHLSESHTHTCQVIIEKVSVDIPTAEQVSELKNEISISEREANLEKERLWQAHLCPATADDGKQEHDSSEETNECNRNQTKKVASVEKNEENSSLSHTENVPSSEFPENSSKNSLHEKGVCCDSDNNKQLVDEKQKCIHDESALRTCQSSDNVILNEQTKVCSLDETTLSAMNARDLKLTLGEDVSFEQFFRKRDDPESVSSDISEQGSIHLEPLTPSEVLEHEATEILQKGNVAPSSKNAGQLSEQTDETSKESSPSRIETTVNKTDENEAS</sequence>
<evidence type="ECO:0000256" key="3">
    <source>
        <dbReference type="ARBA" id="ARBA00022499"/>
    </source>
</evidence>
<keyword evidence="7" id="KW-0862">Zinc</keyword>
<keyword evidence="5" id="KW-0677">Repeat</keyword>
<keyword evidence="3" id="KW-1017">Isopeptide bond</keyword>
<dbReference type="InterPro" id="IPR057618">
    <property type="entry name" value="Znf_POGZ/Z280C-D-like"/>
</dbReference>